<dbReference type="AlphaFoldDB" id="A0A1M5YMS6"/>
<dbReference type="EMBL" id="FQXJ01000008">
    <property type="protein sequence ID" value="SHI13240.1"/>
    <property type="molecule type" value="Genomic_DNA"/>
</dbReference>
<organism evidence="1 2">
    <name type="scientific">Desulfosporosinus lacus DSM 15449</name>
    <dbReference type="NCBI Taxonomy" id="1121420"/>
    <lineage>
        <taxon>Bacteria</taxon>
        <taxon>Bacillati</taxon>
        <taxon>Bacillota</taxon>
        <taxon>Clostridia</taxon>
        <taxon>Eubacteriales</taxon>
        <taxon>Desulfitobacteriaceae</taxon>
        <taxon>Desulfosporosinus</taxon>
    </lineage>
</organism>
<reference evidence="2" key="1">
    <citation type="submission" date="2016-11" db="EMBL/GenBank/DDBJ databases">
        <authorList>
            <person name="Varghese N."/>
            <person name="Submissions S."/>
        </authorList>
    </citation>
    <scope>NUCLEOTIDE SEQUENCE [LARGE SCALE GENOMIC DNA]</scope>
    <source>
        <strain evidence="2">DSM 15449</strain>
    </source>
</reference>
<accession>A0A1M5YMS6</accession>
<dbReference type="RefSeq" id="WP_242947538.1">
    <property type="nucleotide sequence ID" value="NZ_FQXJ01000008.1"/>
</dbReference>
<sequence>MKTTMKAILVNLSDEQKAILNNLMLVFCTAIRYSFKRLLEGQFIGDIEKVVAHKYNLNIRQAKDAAESARQTIAS</sequence>
<protein>
    <submittedName>
        <fullName evidence="1">Transposase, putative, N-terminal domain-containing protein</fullName>
    </submittedName>
</protein>
<dbReference type="STRING" id="1121420.SAMN02746098_02565"/>
<evidence type="ECO:0000313" key="2">
    <source>
        <dbReference type="Proteomes" id="UP000183954"/>
    </source>
</evidence>
<dbReference type="Proteomes" id="UP000183954">
    <property type="component" value="Unassembled WGS sequence"/>
</dbReference>
<proteinExistence type="predicted"/>
<name>A0A1M5YMS6_9FIRM</name>
<keyword evidence="2" id="KW-1185">Reference proteome</keyword>
<gene>
    <name evidence="1" type="ORF">SAMN02746098_02565</name>
</gene>
<evidence type="ECO:0000313" key="1">
    <source>
        <dbReference type="EMBL" id="SHI13240.1"/>
    </source>
</evidence>